<evidence type="ECO:0000256" key="1">
    <source>
        <dbReference type="ARBA" id="ARBA00001954"/>
    </source>
</evidence>
<dbReference type="PANTHER" id="PTHR31212">
    <property type="entry name" value="ALPHA-KETOGLUTARATE-DEPENDENT DIOXYGENASE ALKB HOMOLOG 3"/>
    <property type="match status" value="1"/>
</dbReference>
<evidence type="ECO:0000256" key="6">
    <source>
        <dbReference type="ARBA" id="ARBA00023002"/>
    </source>
</evidence>
<dbReference type="Gene3D" id="2.60.120.590">
    <property type="entry name" value="Alpha-ketoglutarate-dependent dioxygenase AlkB-like"/>
    <property type="match status" value="1"/>
</dbReference>
<gene>
    <name evidence="10" type="ORF">EH243_09885</name>
</gene>
<reference evidence="10 11" key="1">
    <citation type="submission" date="2018-11" db="EMBL/GenBank/DDBJ databases">
        <title>The draft genome sequence of Amphritea opalescens ANRC-JH13T.</title>
        <authorList>
            <person name="Fang Z."/>
            <person name="Zhang Y."/>
            <person name="Han X."/>
        </authorList>
    </citation>
    <scope>NUCLEOTIDE SEQUENCE [LARGE SCALE GENOMIC DNA]</scope>
    <source>
        <strain evidence="10 11">ANRC-JH13</strain>
    </source>
</reference>
<protein>
    <submittedName>
        <fullName evidence="10">Alpha-ketoglutarate-dependent dioxygenase AlkB</fullName>
    </submittedName>
</protein>
<name>A0A430KRK7_9GAMM</name>
<sequence>MNAPISQGELSLEPHFIDPPAAQRLYQTLLDELCWQQPQIRMFGRQVSIPRLQCFQGDPGIHYRYSGLALQTEPWHPLINNLRRRIEALSQQSFNTVLINYYRNGQDSMGWHSDDEPELGKNPVIASLSLGQSRRFLLRHRYDNSIARQEHLLNSGSLLIMSGQLQHYWHHSVPKTSRPLEGRINLTFRHTLNPDIQME</sequence>
<keyword evidence="6" id="KW-0560">Oxidoreductase</keyword>
<evidence type="ECO:0000256" key="4">
    <source>
        <dbReference type="ARBA" id="ARBA00022842"/>
    </source>
</evidence>
<dbReference type="RefSeq" id="WP_126158490.1">
    <property type="nucleotide sequence ID" value="NZ_RQXW01000007.1"/>
</dbReference>
<dbReference type="InterPro" id="IPR027450">
    <property type="entry name" value="AlkB-like"/>
</dbReference>
<evidence type="ECO:0000259" key="9">
    <source>
        <dbReference type="PROSITE" id="PS51471"/>
    </source>
</evidence>
<dbReference type="SUPFAM" id="SSF51197">
    <property type="entry name" value="Clavaminate synthase-like"/>
    <property type="match status" value="1"/>
</dbReference>
<keyword evidence="2" id="KW-0479">Metal-binding</keyword>
<proteinExistence type="predicted"/>
<comment type="caution">
    <text evidence="10">The sequence shown here is derived from an EMBL/GenBank/DDBJ whole genome shotgun (WGS) entry which is preliminary data.</text>
</comment>
<evidence type="ECO:0000256" key="2">
    <source>
        <dbReference type="ARBA" id="ARBA00022723"/>
    </source>
</evidence>
<organism evidence="10 11">
    <name type="scientific">Amphritea opalescens</name>
    <dbReference type="NCBI Taxonomy" id="2490544"/>
    <lineage>
        <taxon>Bacteria</taxon>
        <taxon>Pseudomonadati</taxon>
        <taxon>Pseudomonadota</taxon>
        <taxon>Gammaproteobacteria</taxon>
        <taxon>Oceanospirillales</taxon>
        <taxon>Oceanospirillaceae</taxon>
        <taxon>Amphritea</taxon>
    </lineage>
</organism>
<dbReference type="Proteomes" id="UP000283087">
    <property type="component" value="Unassembled WGS sequence"/>
</dbReference>
<evidence type="ECO:0000256" key="8">
    <source>
        <dbReference type="ARBA" id="ARBA00023204"/>
    </source>
</evidence>
<evidence type="ECO:0000313" key="11">
    <source>
        <dbReference type="Proteomes" id="UP000283087"/>
    </source>
</evidence>
<dbReference type="GO" id="GO:0016705">
    <property type="term" value="F:oxidoreductase activity, acting on paired donors, with incorporation or reduction of molecular oxygen"/>
    <property type="evidence" value="ECO:0007669"/>
    <property type="project" value="UniProtKB-ARBA"/>
</dbReference>
<dbReference type="InterPro" id="IPR032854">
    <property type="entry name" value="ALKBH3"/>
</dbReference>
<dbReference type="GO" id="GO:0140097">
    <property type="term" value="F:catalytic activity, acting on DNA"/>
    <property type="evidence" value="ECO:0007669"/>
    <property type="project" value="UniProtKB-ARBA"/>
</dbReference>
<dbReference type="GO" id="GO:0006307">
    <property type="term" value="P:DNA alkylation repair"/>
    <property type="evidence" value="ECO:0007669"/>
    <property type="project" value="InterPro"/>
</dbReference>
<dbReference type="InterPro" id="IPR005123">
    <property type="entry name" value="Oxoglu/Fe-dep_dioxygenase_dom"/>
</dbReference>
<dbReference type="Pfam" id="PF13532">
    <property type="entry name" value="2OG-FeII_Oxy_2"/>
    <property type="match status" value="1"/>
</dbReference>
<evidence type="ECO:0000256" key="5">
    <source>
        <dbReference type="ARBA" id="ARBA00022964"/>
    </source>
</evidence>
<dbReference type="GO" id="GO:0016787">
    <property type="term" value="F:hydrolase activity"/>
    <property type="evidence" value="ECO:0007669"/>
    <property type="project" value="UniProtKB-ARBA"/>
</dbReference>
<keyword evidence="7" id="KW-0408">Iron</keyword>
<dbReference type="PROSITE" id="PS51471">
    <property type="entry name" value="FE2OG_OXY"/>
    <property type="match status" value="1"/>
</dbReference>
<keyword evidence="5 10" id="KW-0223">Dioxygenase</keyword>
<evidence type="ECO:0000256" key="7">
    <source>
        <dbReference type="ARBA" id="ARBA00023004"/>
    </source>
</evidence>
<dbReference type="FunFam" id="2.60.120.590:FF:000004">
    <property type="entry name" value="DNA oxidative demethylase ALKBH2"/>
    <property type="match status" value="1"/>
</dbReference>
<evidence type="ECO:0000313" key="10">
    <source>
        <dbReference type="EMBL" id="RTE65983.1"/>
    </source>
</evidence>
<dbReference type="GO" id="GO:0051213">
    <property type="term" value="F:dioxygenase activity"/>
    <property type="evidence" value="ECO:0007669"/>
    <property type="project" value="UniProtKB-KW"/>
</dbReference>
<keyword evidence="8" id="KW-0234">DNA repair</keyword>
<dbReference type="PANTHER" id="PTHR31212:SF4">
    <property type="entry name" value="ALPHA-KETOGLUTARATE-DEPENDENT DIOXYGENASE ALKB HOMOLOG 3"/>
    <property type="match status" value="1"/>
</dbReference>
<dbReference type="AlphaFoldDB" id="A0A430KRK7"/>
<dbReference type="OrthoDB" id="190276at2"/>
<evidence type="ECO:0000256" key="3">
    <source>
        <dbReference type="ARBA" id="ARBA00022763"/>
    </source>
</evidence>
<feature type="domain" description="Fe2OG dioxygenase" evidence="9">
    <location>
        <begin position="93"/>
        <end position="192"/>
    </location>
</feature>
<dbReference type="GO" id="GO:0032451">
    <property type="term" value="F:demethylase activity"/>
    <property type="evidence" value="ECO:0007669"/>
    <property type="project" value="UniProtKB-ARBA"/>
</dbReference>
<keyword evidence="11" id="KW-1185">Reference proteome</keyword>
<comment type="cofactor">
    <cofactor evidence="1">
        <name>Fe(2+)</name>
        <dbReference type="ChEBI" id="CHEBI:29033"/>
    </cofactor>
</comment>
<accession>A0A430KRK7</accession>
<dbReference type="EMBL" id="RQXW01000007">
    <property type="protein sequence ID" value="RTE65983.1"/>
    <property type="molecule type" value="Genomic_DNA"/>
</dbReference>
<keyword evidence="4" id="KW-0460">Magnesium</keyword>
<dbReference type="InterPro" id="IPR037151">
    <property type="entry name" value="AlkB-like_sf"/>
</dbReference>
<keyword evidence="3" id="KW-0227">DNA damage</keyword>
<dbReference type="GO" id="GO:0046872">
    <property type="term" value="F:metal ion binding"/>
    <property type="evidence" value="ECO:0007669"/>
    <property type="project" value="UniProtKB-KW"/>
</dbReference>